<dbReference type="OrthoDB" id="194443at2759"/>
<dbReference type="Proteomes" id="UP000319731">
    <property type="component" value="Unassembled WGS sequence"/>
</dbReference>
<dbReference type="SUPFAM" id="SSF53335">
    <property type="entry name" value="S-adenosyl-L-methionine-dependent methyltransferases"/>
    <property type="match status" value="1"/>
</dbReference>
<dbReference type="InterPro" id="IPR019012">
    <property type="entry name" value="RNA_cap_Gua-N2-MeTrfase"/>
</dbReference>
<evidence type="ECO:0000256" key="5">
    <source>
        <dbReference type="ARBA" id="ARBA00048763"/>
    </source>
</evidence>
<dbReference type="Pfam" id="PF09445">
    <property type="entry name" value="Methyltransf_15"/>
    <property type="match status" value="1"/>
</dbReference>
<dbReference type="GeneID" id="42007017"/>
<evidence type="ECO:0000256" key="8">
    <source>
        <dbReference type="SAM" id="MobiDB-lite"/>
    </source>
</evidence>
<dbReference type="PANTHER" id="PTHR14741:SF32">
    <property type="entry name" value="TRIMETHYLGUANOSINE SYNTHASE"/>
    <property type="match status" value="1"/>
</dbReference>
<organism evidence="9 10">
    <name type="scientific">Synchytrium microbalum</name>
    <dbReference type="NCBI Taxonomy" id="1806994"/>
    <lineage>
        <taxon>Eukaryota</taxon>
        <taxon>Fungi</taxon>
        <taxon>Fungi incertae sedis</taxon>
        <taxon>Chytridiomycota</taxon>
        <taxon>Chytridiomycota incertae sedis</taxon>
        <taxon>Chytridiomycetes</taxon>
        <taxon>Synchytriales</taxon>
        <taxon>Synchytriaceae</taxon>
        <taxon>Synchytrium</taxon>
    </lineage>
</organism>
<dbReference type="Gene3D" id="3.40.50.150">
    <property type="entry name" value="Vaccinia Virus protein VP39"/>
    <property type="match status" value="1"/>
</dbReference>
<feature type="region of interest" description="Disordered" evidence="8">
    <location>
        <begin position="1"/>
        <end position="45"/>
    </location>
</feature>
<evidence type="ECO:0000256" key="7">
    <source>
        <dbReference type="ARBA" id="ARBA00049790"/>
    </source>
</evidence>
<gene>
    <name evidence="9" type="ORF">SmJEL517_g05794</name>
</gene>
<comment type="catalytic activity">
    <reaction evidence="6">
        <text>a 5'-end (N(7)-methyl 5'-triphosphoguanosine)-ribonucleoside in snRNA + S-adenosyl-L-methionine = a 5'-end (N(2),N(7)-dimethyl 5'-triphosphoguanosine)-ribonucleoside in snRNA + S-adenosyl-L-homocysteine + H(+)</text>
        <dbReference type="Rhea" id="RHEA:78471"/>
        <dbReference type="Rhea" id="RHEA-COMP:19085"/>
        <dbReference type="Rhea" id="RHEA-COMP:19087"/>
        <dbReference type="ChEBI" id="CHEBI:15378"/>
        <dbReference type="ChEBI" id="CHEBI:57856"/>
        <dbReference type="ChEBI" id="CHEBI:59789"/>
        <dbReference type="ChEBI" id="CHEBI:156461"/>
        <dbReference type="ChEBI" id="CHEBI:172880"/>
    </reaction>
    <physiologicalReaction direction="left-to-right" evidence="6">
        <dbReference type="Rhea" id="RHEA:78472"/>
    </physiologicalReaction>
</comment>
<comment type="catalytic activity">
    <reaction evidence="5">
        <text>a 5'-end (N(2),N(7)-dimethyl 5'-triphosphoguanosine)-ribonucleoside in snRNA + S-adenosyl-L-methionine = a 5'-end (N(2),N(2),N(7)-trimethyl 5'-triphosphoguanosine)-ribonucleoside in snRNA + S-adenosyl-L-homocysteine + H(+)</text>
        <dbReference type="Rhea" id="RHEA:78479"/>
        <dbReference type="Rhea" id="RHEA-COMP:19087"/>
        <dbReference type="Rhea" id="RHEA-COMP:19089"/>
        <dbReference type="ChEBI" id="CHEBI:15378"/>
        <dbReference type="ChEBI" id="CHEBI:57856"/>
        <dbReference type="ChEBI" id="CHEBI:59789"/>
        <dbReference type="ChEBI" id="CHEBI:167623"/>
        <dbReference type="ChEBI" id="CHEBI:172880"/>
    </reaction>
    <physiologicalReaction direction="left-to-right" evidence="5">
        <dbReference type="Rhea" id="RHEA:78480"/>
    </physiologicalReaction>
</comment>
<evidence type="ECO:0000313" key="9">
    <source>
        <dbReference type="EMBL" id="TPX30704.1"/>
    </source>
</evidence>
<accession>A0A507BY23</accession>
<comment type="catalytic activity">
    <reaction evidence="3">
        <text>a 5'-end (N(2),N(7)-dimethyl 5'-triphosphoguanosine)-ribonucleoside in snoRNA + S-adenosyl-L-methionine = a 5'-end (N(2),N(2),N(7)-trimethyl 5'-triphosphoguanosine)-ribonucleoside in snoRNA + S-adenosyl-L-homocysteine + H(+)</text>
        <dbReference type="Rhea" id="RHEA:78507"/>
        <dbReference type="Rhea" id="RHEA-COMP:19088"/>
        <dbReference type="Rhea" id="RHEA-COMP:19090"/>
        <dbReference type="ChEBI" id="CHEBI:15378"/>
        <dbReference type="ChEBI" id="CHEBI:57856"/>
        <dbReference type="ChEBI" id="CHEBI:59789"/>
        <dbReference type="ChEBI" id="CHEBI:167623"/>
        <dbReference type="ChEBI" id="CHEBI:172880"/>
    </reaction>
    <physiologicalReaction direction="left-to-right" evidence="3">
        <dbReference type="Rhea" id="RHEA:78508"/>
    </physiologicalReaction>
</comment>
<reference evidence="9 10" key="1">
    <citation type="journal article" date="2019" name="Sci. Rep.">
        <title>Comparative genomics of chytrid fungi reveal insights into the obligate biotrophic and pathogenic lifestyle of Synchytrium endobioticum.</title>
        <authorList>
            <person name="van de Vossenberg B.T.L.H."/>
            <person name="Warris S."/>
            <person name="Nguyen H.D.T."/>
            <person name="van Gent-Pelzer M.P.E."/>
            <person name="Joly D.L."/>
            <person name="van de Geest H.C."/>
            <person name="Bonants P.J.M."/>
            <person name="Smith D.S."/>
            <person name="Levesque C.A."/>
            <person name="van der Lee T.A.J."/>
        </authorList>
    </citation>
    <scope>NUCLEOTIDE SEQUENCE [LARGE SCALE GENOMIC DNA]</scope>
    <source>
        <strain evidence="9 10">JEL517</strain>
    </source>
</reference>
<keyword evidence="10" id="KW-1185">Reference proteome</keyword>
<dbReference type="GO" id="GO:0005634">
    <property type="term" value="C:nucleus"/>
    <property type="evidence" value="ECO:0007669"/>
    <property type="project" value="TreeGrafter"/>
</dbReference>
<dbReference type="AlphaFoldDB" id="A0A507BY23"/>
<evidence type="ECO:0000256" key="3">
    <source>
        <dbReference type="ARBA" id="ARBA00047418"/>
    </source>
</evidence>
<protein>
    <recommendedName>
        <fullName evidence="1">Trimethylguanosine synthase</fullName>
    </recommendedName>
    <alternativeName>
        <fullName evidence="7">Cap-specific guanine-N(2) methyltransferase</fullName>
    </alternativeName>
</protein>
<feature type="compositionally biased region" description="Polar residues" evidence="8">
    <location>
        <begin position="1"/>
        <end position="19"/>
    </location>
</feature>
<sequence length="284" mass="31600">MTTSSLIPTGTNENSTNGISKKRRRSRRRANQSNRDLKPLDTNAFASGRSDDIDILLEDGEVRETNMVSNGNAWTRQNIPKNLIKYFNQRYSLFSKFDEGIQLDEESWYSVTPEDVARHIANRTQCGTIVDAMCGVGGNSIQFAMLCQKVIAIDHDPIKIEMAKVNARVYGVADKIEFIVGDAFEVLPSLKADVVYTSPPWGGPAYLDAETLDIEHLSVDMTKFYAMAKQITPHVAMYLPRNVNPESIAALTAEKEIAIELELVCLNGRPKAMMVYMGGLVMAE</sequence>
<evidence type="ECO:0000256" key="6">
    <source>
        <dbReference type="ARBA" id="ARBA00049075"/>
    </source>
</evidence>
<proteinExistence type="inferred from homology"/>
<evidence type="ECO:0000256" key="2">
    <source>
        <dbReference type="ARBA" id="ARBA00025783"/>
    </source>
</evidence>
<feature type="compositionally biased region" description="Basic residues" evidence="8">
    <location>
        <begin position="20"/>
        <end position="30"/>
    </location>
</feature>
<dbReference type="InterPro" id="IPR029063">
    <property type="entry name" value="SAM-dependent_MTases_sf"/>
</dbReference>
<comment type="caution">
    <text evidence="9">The sequence shown here is derived from an EMBL/GenBank/DDBJ whole genome shotgun (WGS) entry which is preliminary data.</text>
</comment>
<dbReference type="RefSeq" id="XP_031022309.1">
    <property type="nucleotide sequence ID" value="XM_031171720.1"/>
</dbReference>
<name>A0A507BY23_9FUNG</name>
<evidence type="ECO:0000256" key="4">
    <source>
        <dbReference type="ARBA" id="ARBA00048740"/>
    </source>
</evidence>
<evidence type="ECO:0000256" key="1">
    <source>
        <dbReference type="ARBA" id="ARBA00018517"/>
    </source>
</evidence>
<evidence type="ECO:0000313" key="10">
    <source>
        <dbReference type="Proteomes" id="UP000319731"/>
    </source>
</evidence>
<comment type="catalytic activity">
    <reaction evidence="4">
        <text>a 5'-end (N(7)-methyl 5'-triphosphoguanosine)-ribonucleoside in snoRNA + S-adenosyl-L-methionine = a 5'-end (N(2),N(7)-dimethyl 5'-triphosphoguanosine)-ribonucleoside in snoRNA + S-adenosyl-L-homocysteine + H(+)</text>
        <dbReference type="Rhea" id="RHEA:78475"/>
        <dbReference type="Rhea" id="RHEA-COMP:19086"/>
        <dbReference type="Rhea" id="RHEA-COMP:19088"/>
        <dbReference type="ChEBI" id="CHEBI:15378"/>
        <dbReference type="ChEBI" id="CHEBI:57856"/>
        <dbReference type="ChEBI" id="CHEBI:59789"/>
        <dbReference type="ChEBI" id="CHEBI:156461"/>
        <dbReference type="ChEBI" id="CHEBI:172880"/>
    </reaction>
    <physiologicalReaction direction="left-to-right" evidence="4">
        <dbReference type="Rhea" id="RHEA:78476"/>
    </physiologicalReaction>
</comment>
<dbReference type="STRING" id="1806994.A0A507BY23"/>
<dbReference type="EMBL" id="QEAO01000059">
    <property type="protein sequence ID" value="TPX30704.1"/>
    <property type="molecule type" value="Genomic_DNA"/>
</dbReference>
<comment type="similarity">
    <text evidence="2">Belongs to the methyltransferase superfamily. Trimethylguanosine synthase family.</text>
</comment>
<dbReference type="GO" id="GO:0071164">
    <property type="term" value="F:RNA cap trimethylguanosine synthase activity"/>
    <property type="evidence" value="ECO:0007669"/>
    <property type="project" value="TreeGrafter"/>
</dbReference>
<dbReference type="PANTHER" id="PTHR14741">
    <property type="entry name" value="S-ADENOSYLMETHIONINE-DEPENDENT METHYLTRANSFERASE RELATED"/>
    <property type="match status" value="1"/>
</dbReference>
<dbReference type="CDD" id="cd02440">
    <property type="entry name" value="AdoMet_MTases"/>
    <property type="match status" value="1"/>
</dbReference>